<protein>
    <submittedName>
        <fullName evidence="8">Response regulator receiver protein</fullName>
    </submittedName>
</protein>
<dbReference type="InterPro" id="IPR011006">
    <property type="entry name" value="CheY-like_superfamily"/>
</dbReference>
<gene>
    <name evidence="8" type="ordered locus">Mpet_0266</name>
</gene>
<accession>E1RF96</accession>
<keyword evidence="2" id="KW-0902">Two-component regulatory system</keyword>
<organism evidence="8 9">
    <name type="scientific">Methanolacinia petrolearia (strain DSM 11571 / OCM 486 / SEBR 4847)</name>
    <name type="common">Methanoplanus petrolearius</name>
    <dbReference type="NCBI Taxonomy" id="679926"/>
    <lineage>
        <taxon>Archaea</taxon>
        <taxon>Methanobacteriati</taxon>
        <taxon>Methanobacteriota</taxon>
        <taxon>Stenosarchaea group</taxon>
        <taxon>Methanomicrobia</taxon>
        <taxon>Methanomicrobiales</taxon>
        <taxon>Methanomicrobiaceae</taxon>
        <taxon>Methanolacinia</taxon>
    </lineage>
</organism>
<dbReference type="RefSeq" id="WP_013328223.1">
    <property type="nucleotide sequence ID" value="NC_014507.1"/>
</dbReference>
<dbReference type="GO" id="GO:0000156">
    <property type="term" value="F:phosphorelay response regulator activity"/>
    <property type="evidence" value="ECO:0007669"/>
    <property type="project" value="TreeGrafter"/>
</dbReference>
<dbReference type="AlphaFoldDB" id="E1RF96"/>
<evidence type="ECO:0000256" key="5">
    <source>
        <dbReference type="ARBA" id="ARBA00023163"/>
    </source>
</evidence>
<dbReference type="Gene3D" id="3.40.50.2300">
    <property type="match status" value="1"/>
</dbReference>
<dbReference type="Proteomes" id="UP000006565">
    <property type="component" value="Chromosome"/>
</dbReference>
<dbReference type="GeneID" id="9742709"/>
<dbReference type="STRING" id="679926.Mpet_0266"/>
<evidence type="ECO:0000256" key="3">
    <source>
        <dbReference type="ARBA" id="ARBA00023015"/>
    </source>
</evidence>
<keyword evidence="4" id="KW-0238">DNA-binding</keyword>
<keyword evidence="9" id="KW-1185">Reference proteome</keyword>
<dbReference type="CDD" id="cd17534">
    <property type="entry name" value="REC_DC-like"/>
    <property type="match status" value="1"/>
</dbReference>
<dbReference type="GO" id="GO:0000976">
    <property type="term" value="F:transcription cis-regulatory region binding"/>
    <property type="evidence" value="ECO:0007669"/>
    <property type="project" value="TreeGrafter"/>
</dbReference>
<dbReference type="SMART" id="SM00448">
    <property type="entry name" value="REC"/>
    <property type="match status" value="1"/>
</dbReference>
<dbReference type="SUPFAM" id="SSF52172">
    <property type="entry name" value="CheY-like"/>
    <property type="match status" value="1"/>
</dbReference>
<evidence type="ECO:0000256" key="6">
    <source>
        <dbReference type="PROSITE-ProRule" id="PRU00169"/>
    </source>
</evidence>
<dbReference type="OrthoDB" id="2830at2157"/>
<dbReference type="PROSITE" id="PS50110">
    <property type="entry name" value="RESPONSE_REGULATORY"/>
    <property type="match status" value="1"/>
</dbReference>
<keyword evidence="5" id="KW-0804">Transcription</keyword>
<evidence type="ECO:0000313" key="9">
    <source>
        <dbReference type="Proteomes" id="UP000006565"/>
    </source>
</evidence>
<dbReference type="GO" id="GO:0032993">
    <property type="term" value="C:protein-DNA complex"/>
    <property type="evidence" value="ECO:0007669"/>
    <property type="project" value="TreeGrafter"/>
</dbReference>
<proteinExistence type="predicted"/>
<feature type="modified residue" description="4-aspartylphosphate" evidence="6">
    <location>
        <position position="61"/>
    </location>
</feature>
<dbReference type="GO" id="GO:0006355">
    <property type="term" value="P:regulation of DNA-templated transcription"/>
    <property type="evidence" value="ECO:0007669"/>
    <property type="project" value="TreeGrafter"/>
</dbReference>
<dbReference type="InterPro" id="IPR001789">
    <property type="entry name" value="Sig_transdc_resp-reg_receiver"/>
</dbReference>
<dbReference type="PANTHER" id="PTHR48111">
    <property type="entry name" value="REGULATOR OF RPOS"/>
    <property type="match status" value="1"/>
</dbReference>
<evidence type="ECO:0000259" key="7">
    <source>
        <dbReference type="PROSITE" id="PS50110"/>
    </source>
</evidence>
<dbReference type="Pfam" id="PF00072">
    <property type="entry name" value="Response_reg"/>
    <property type="match status" value="1"/>
</dbReference>
<sequence length="265" mass="29800">MADTIKGNAKKILIVEDDDLVASLIEDVLGKRNYTIIDKVTTGEEALDKAIKHLPDIILMDIRLEGRIDGITATRYITSLFGIPVIFISGEKNEELFRIAATAGPSSFITKPFTANDIYSNIEIALAKGEMKKKEKKNQFDLPAVILYKSLSEMDAYFILDEKGGIIFLNPYAEHMINTNISGAARESINKYLLFYNAATREPYRDTFNSIVRECNFFGEKSKIAIKMSNGSFRPAVTKSFVIYDLFQNQIGTVFRLHLKAKGEM</sequence>
<dbReference type="EMBL" id="CP002117">
    <property type="protein sequence ID" value="ADN35044.1"/>
    <property type="molecule type" value="Genomic_DNA"/>
</dbReference>
<feature type="domain" description="Response regulatory" evidence="7">
    <location>
        <begin position="11"/>
        <end position="126"/>
    </location>
</feature>
<reference evidence="8 9" key="1">
    <citation type="journal article" date="2010" name="Stand. Genomic Sci.">
        <title>Complete genome sequence of Methanoplanus petrolearius type strain (SEBR 4847).</title>
        <authorList>
            <person name="Brambilla E."/>
            <person name="Djao O.D."/>
            <person name="Daligault H."/>
            <person name="Lapidus A."/>
            <person name="Lucas S."/>
            <person name="Hammon N."/>
            <person name="Nolan M."/>
            <person name="Tice H."/>
            <person name="Cheng J.F."/>
            <person name="Han C."/>
            <person name="Tapia R."/>
            <person name="Goodwin L."/>
            <person name="Pitluck S."/>
            <person name="Liolios K."/>
            <person name="Ivanova N."/>
            <person name="Mavromatis K."/>
            <person name="Mikhailova N."/>
            <person name="Pati A."/>
            <person name="Chen A."/>
            <person name="Palaniappan K."/>
            <person name="Land M."/>
            <person name="Hauser L."/>
            <person name="Chang Y.J."/>
            <person name="Jeffries C.D."/>
            <person name="Rohde M."/>
            <person name="Spring S."/>
            <person name="Sikorski J."/>
            <person name="Goker M."/>
            <person name="Woyke T."/>
            <person name="Bristow J."/>
            <person name="Eisen J.A."/>
            <person name="Markowitz V."/>
            <person name="Hugenholtz P."/>
            <person name="Kyrpides N.C."/>
            <person name="Klenk H.P."/>
        </authorList>
    </citation>
    <scope>NUCLEOTIDE SEQUENCE [LARGE SCALE GENOMIC DNA]</scope>
    <source>
        <strain evidence="9">DSM 11571 / OCM 486 / SEBR 4847</strain>
    </source>
</reference>
<name>E1RF96_METP4</name>
<dbReference type="InterPro" id="IPR039420">
    <property type="entry name" value="WalR-like"/>
</dbReference>
<evidence type="ECO:0000256" key="2">
    <source>
        <dbReference type="ARBA" id="ARBA00023012"/>
    </source>
</evidence>
<evidence type="ECO:0000256" key="4">
    <source>
        <dbReference type="ARBA" id="ARBA00023125"/>
    </source>
</evidence>
<dbReference type="GO" id="GO:0005829">
    <property type="term" value="C:cytosol"/>
    <property type="evidence" value="ECO:0007669"/>
    <property type="project" value="TreeGrafter"/>
</dbReference>
<dbReference type="eggNOG" id="arCOG06537">
    <property type="taxonomic scope" value="Archaea"/>
</dbReference>
<dbReference type="PANTHER" id="PTHR48111:SF1">
    <property type="entry name" value="TWO-COMPONENT RESPONSE REGULATOR ORR33"/>
    <property type="match status" value="1"/>
</dbReference>
<dbReference type="HOGENOM" id="CLU_000445_14_0_2"/>
<evidence type="ECO:0000256" key="1">
    <source>
        <dbReference type="ARBA" id="ARBA00022553"/>
    </source>
</evidence>
<dbReference type="KEGG" id="mpi:Mpet_0266"/>
<keyword evidence="3" id="KW-0805">Transcription regulation</keyword>
<evidence type="ECO:0000313" key="8">
    <source>
        <dbReference type="EMBL" id="ADN35044.1"/>
    </source>
</evidence>
<keyword evidence="1 6" id="KW-0597">Phosphoprotein</keyword>